<reference evidence="4 5" key="1">
    <citation type="journal article" date="2020" name="ISME J.">
        <title>Uncovering the hidden diversity of litter-decomposition mechanisms in mushroom-forming fungi.</title>
        <authorList>
            <person name="Floudas D."/>
            <person name="Bentzer J."/>
            <person name="Ahren D."/>
            <person name="Johansson T."/>
            <person name="Persson P."/>
            <person name="Tunlid A."/>
        </authorList>
    </citation>
    <scope>NUCLEOTIDE SEQUENCE [LARGE SCALE GENOMIC DNA]</scope>
    <source>
        <strain evidence="4 5">CBS 291.85</strain>
    </source>
</reference>
<gene>
    <name evidence="4" type="ORF">D9758_006110</name>
</gene>
<keyword evidence="5" id="KW-1185">Reference proteome</keyword>
<feature type="domain" description="DUF6535" evidence="3">
    <location>
        <begin position="43"/>
        <end position="215"/>
    </location>
</feature>
<protein>
    <recommendedName>
        <fullName evidence="3">DUF6535 domain-containing protein</fullName>
    </recommendedName>
</protein>
<feature type="transmembrane region" description="Helical" evidence="2">
    <location>
        <begin position="133"/>
        <end position="152"/>
    </location>
</feature>
<evidence type="ECO:0000256" key="2">
    <source>
        <dbReference type="SAM" id="Phobius"/>
    </source>
</evidence>
<comment type="caution">
    <text evidence="4">The sequence shown here is derived from an EMBL/GenBank/DDBJ whole genome shotgun (WGS) entry which is preliminary data.</text>
</comment>
<dbReference type="EMBL" id="JAACJM010000057">
    <property type="protein sequence ID" value="KAF5355359.1"/>
    <property type="molecule type" value="Genomic_DNA"/>
</dbReference>
<accession>A0A8H5D8Y9</accession>
<dbReference type="Proteomes" id="UP000559256">
    <property type="component" value="Unassembled WGS sequence"/>
</dbReference>
<dbReference type="Pfam" id="PF20153">
    <property type="entry name" value="DUF6535"/>
    <property type="match status" value="1"/>
</dbReference>
<feature type="region of interest" description="Disordered" evidence="1">
    <location>
        <begin position="1"/>
        <end position="35"/>
    </location>
</feature>
<keyword evidence="2" id="KW-1133">Transmembrane helix</keyword>
<feature type="transmembrane region" description="Helical" evidence="2">
    <location>
        <begin position="195"/>
        <end position="215"/>
    </location>
</feature>
<keyword evidence="2" id="KW-0472">Membrane</keyword>
<organism evidence="4 5">
    <name type="scientific">Tetrapyrgos nigripes</name>
    <dbReference type="NCBI Taxonomy" id="182062"/>
    <lineage>
        <taxon>Eukaryota</taxon>
        <taxon>Fungi</taxon>
        <taxon>Dikarya</taxon>
        <taxon>Basidiomycota</taxon>
        <taxon>Agaricomycotina</taxon>
        <taxon>Agaricomycetes</taxon>
        <taxon>Agaricomycetidae</taxon>
        <taxon>Agaricales</taxon>
        <taxon>Marasmiineae</taxon>
        <taxon>Marasmiaceae</taxon>
        <taxon>Tetrapyrgos</taxon>
    </lineage>
</organism>
<sequence length="951" mass="107692">MDTTEMPVVSSLSTSDTEKGSRTSRLPGHSSSTSDEDACFKLWNMYIIQAQEYDKSLLEGWKSDMDGMLLFSALYSAILTAFIIESYKNLQADPTVALLTQISQQLTSLSNGTAANFDAPSFQPSAPSILCNILWFLSLALGLTCSLLATFVQQWTRDFMHKATLRPSPVVQARVLAFTYLGLRRFGMHTFVDTIPILLHISILSFFVGLIGFLLPVNLALTYLVVCVLVVFMLVYIGLTCIPLFYLDAPYRTPVSDLLWRCGNMLHGFMLRQHTLSGDLSLTEAVLEKSLRDPSDRDRLCMEYTMKSLNYDTELLPIFEAIPEAILKPGGGVRLENFTLVASLFQSSNPEHNIVSRIHHFISNSGTSADPTRQTKDMTTALKALRSLAQLVIQYSTTRSIDLRNTPVFWFDRGLLNVLEISETLPKDLRISTLALVRTSRLQSLKRRVDAVADALSSDGPPHGLLQTANDIFDGVSLEDVHWDSKVFKSHFIQLSSILRSSTYTHSCTEEQLQQARRAVSHLLAPGRWKAAMLHILGEFLFMSAKTHTMPFEMDTTYKLIHSSSPLAVFDTALEVEEEEAVASFIPSDLSINPETPDFPETVPPELFVLMLRLFFSTTHEASSNPNTIQCRKIILEYLGDCSREQKSYLVEQDTDCHFEKCIIQGLHDDTDPGHRVIAIVRLYDMGLYRAGNHVSSRLRTFARQIFDFIPTASHRYTEYRWWPFVKAQTDWVLCKDAVFKLDDLANDHGDASSLDSQTTENIHALGQRLMADFSAPNQLSPLPETADPEARVEWISSMQKYIMSMNLRLIARLIDMCTQDNDGVLLGDWNGMQWKLVEYHGHVYEKIQLEYAESLWKLISLAPWQWNQTSQEAAPASKLFYDCLWRLSRSWSWVTDAKSARLIVQSIQRHMNDQNFRGAVWYEQALLDRCIDVIRESDQSMDRSGEGGKS</sequence>
<dbReference type="AlphaFoldDB" id="A0A8H5D8Y9"/>
<feature type="transmembrane region" description="Helical" evidence="2">
    <location>
        <begin position="222"/>
        <end position="246"/>
    </location>
</feature>
<proteinExistence type="predicted"/>
<name>A0A8H5D8Y9_9AGAR</name>
<evidence type="ECO:0000313" key="4">
    <source>
        <dbReference type="EMBL" id="KAF5355359.1"/>
    </source>
</evidence>
<evidence type="ECO:0000259" key="3">
    <source>
        <dbReference type="Pfam" id="PF20153"/>
    </source>
</evidence>
<keyword evidence="2" id="KW-0812">Transmembrane</keyword>
<evidence type="ECO:0000256" key="1">
    <source>
        <dbReference type="SAM" id="MobiDB-lite"/>
    </source>
</evidence>
<evidence type="ECO:0000313" key="5">
    <source>
        <dbReference type="Proteomes" id="UP000559256"/>
    </source>
</evidence>
<feature type="transmembrane region" description="Helical" evidence="2">
    <location>
        <begin position="67"/>
        <end position="84"/>
    </location>
</feature>
<dbReference type="InterPro" id="IPR045338">
    <property type="entry name" value="DUF6535"/>
</dbReference>
<dbReference type="OrthoDB" id="3000887at2759"/>